<gene>
    <name evidence="1" type="ORF">NBH00_06540</name>
</gene>
<reference evidence="1 2" key="1">
    <citation type="submission" date="2022-06" db="EMBL/GenBank/DDBJ databases">
        <title>Paraconexibacter antarcticus.</title>
        <authorList>
            <person name="Kim C.S."/>
        </authorList>
    </citation>
    <scope>NUCLEOTIDE SEQUENCE [LARGE SCALE GENOMIC DNA]</scope>
    <source>
        <strain evidence="1 2">02-257</strain>
    </source>
</reference>
<evidence type="ECO:0000313" key="2">
    <source>
        <dbReference type="Proteomes" id="UP001056035"/>
    </source>
</evidence>
<name>A0ABY5DWF9_9ACTN</name>
<proteinExistence type="predicted"/>
<organism evidence="1 2">
    <name type="scientific">Paraconexibacter antarcticus</name>
    <dbReference type="NCBI Taxonomy" id="2949664"/>
    <lineage>
        <taxon>Bacteria</taxon>
        <taxon>Bacillati</taxon>
        <taxon>Actinomycetota</taxon>
        <taxon>Thermoleophilia</taxon>
        <taxon>Solirubrobacterales</taxon>
        <taxon>Paraconexibacteraceae</taxon>
        <taxon>Paraconexibacter</taxon>
    </lineage>
</organism>
<protein>
    <submittedName>
        <fullName evidence="1">Uncharacterized protein</fullName>
    </submittedName>
</protein>
<dbReference type="EMBL" id="CP098502">
    <property type="protein sequence ID" value="UTI65869.1"/>
    <property type="molecule type" value="Genomic_DNA"/>
</dbReference>
<keyword evidence="2" id="KW-1185">Reference proteome</keyword>
<dbReference type="Proteomes" id="UP001056035">
    <property type="component" value="Chromosome"/>
</dbReference>
<evidence type="ECO:0000313" key="1">
    <source>
        <dbReference type="EMBL" id="UTI65869.1"/>
    </source>
</evidence>
<dbReference type="RefSeq" id="WP_254572547.1">
    <property type="nucleotide sequence ID" value="NZ_CP098502.1"/>
</dbReference>
<accession>A0ABY5DWF9</accession>
<sequence length="118" mass="12898">MVGVAPTQPDLRELARYARRVQDRWPLECAVLGGTRVGGTLPGPDAPAYLLVLVSPLFDGVPWLERVHQATALWDATAMGGAAEVHCYTPVELERRRTTLRSIQQVLAGGVDLLALRR</sequence>